<protein>
    <recommendedName>
        <fullName evidence="4">Transmembrane protein</fullName>
    </recommendedName>
</protein>
<dbReference type="AlphaFoldDB" id="A0A2C6KF73"/>
<keyword evidence="1" id="KW-1133">Transmembrane helix</keyword>
<dbReference type="RefSeq" id="XP_067916757.1">
    <property type="nucleotide sequence ID" value="XM_068071266.1"/>
</dbReference>
<dbReference type="GeneID" id="94434477"/>
<accession>A0A2C6KF73</accession>
<organism evidence="2 3">
    <name type="scientific">Cystoisospora suis</name>
    <dbReference type="NCBI Taxonomy" id="483139"/>
    <lineage>
        <taxon>Eukaryota</taxon>
        <taxon>Sar</taxon>
        <taxon>Alveolata</taxon>
        <taxon>Apicomplexa</taxon>
        <taxon>Conoidasida</taxon>
        <taxon>Coccidia</taxon>
        <taxon>Eucoccidiorida</taxon>
        <taxon>Eimeriorina</taxon>
        <taxon>Sarcocystidae</taxon>
        <taxon>Cystoisospora</taxon>
    </lineage>
</organism>
<evidence type="ECO:0000313" key="3">
    <source>
        <dbReference type="Proteomes" id="UP000221165"/>
    </source>
</evidence>
<feature type="transmembrane region" description="Helical" evidence="1">
    <location>
        <begin position="6"/>
        <end position="27"/>
    </location>
</feature>
<comment type="caution">
    <text evidence="2">The sequence shown here is derived from an EMBL/GenBank/DDBJ whole genome shotgun (WGS) entry which is preliminary data.</text>
</comment>
<name>A0A2C6KF73_9APIC</name>
<gene>
    <name evidence="2" type="ORF">CSUI_011165</name>
</gene>
<dbReference type="VEuPathDB" id="ToxoDB:CSUI_011165"/>
<evidence type="ECO:0008006" key="4">
    <source>
        <dbReference type="Google" id="ProtNLM"/>
    </source>
</evidence>
<proteinExistence type="predicted"/>
<sequence>MRKYPVVALFGRIVFGFLVAVAMVLVYSSAGNGPHLDDCFRLRYGLCRSAHCCLWIMVGKTGSVVFLESDRSSAYVTSPEDDREENLRDV</sequence>
<evidence type="ECO:0000256" key="1">
    <source>
        <dbReference type="SAM" id="Phobius"/>
    </source>
</evidence>
<dbReference type="Proteomes" id="UP000221165">
    <property type="component" value="Unassembled WGS sequence"/>
</dbReference>
<dbReference type="EMBL" id="MIGC01009940">
    <property type="protein sequence ID" value="PHJ15023.1"/>
    <property type="molecule type" value="Genomic_DNA"/>
</dbReference>
<keyword evidence="3" id="KW-1185">Reference proteome</keyword>
<keyword evidence="1" id="KW-0472">Membrane</keyword>
<keyword evidence="1" id="KW-0812">Transmembrane</keyword>
<evidence type="ECO:0000313" key="2">
    <source>
        <dbReference type="EMBL" id="PHJ15023.1"/>
    </source>
</evidence>
<reference evidence="2 3" key="1">
    <citation type="journal article" date="2017" name="Int. J. Parasitol.">
        <title>The genome of the protozoan parasite Cystoisospora suis and a reverse vaccinology approach to identify vaccine candidates.</title>
        <authorList>
            <person name="Palmieri N."/>
            <person name="Shrestha A."/>
            <person name="Ruttkowski B."/>
            <person name="Beck T."/>
            <person name="Vogl C."/>
            <person name="Tomley F."/>
            <person name="Blake D.P."/>
            <person name="Joachim A."/>
        </authorList>
    </citation>
    <scope>NUCLEOTIDE SEQUENCE [LARGE SCALE GENOMIC DNA]</scope>
    <source>
        <strain evidence="2 3">Wien I</strain>
    </source>
</reference>